<dbReference type="SMART" id="SM00202">
    <property type="entry name" value="SR"/>
    <property type="match status" value="4"/>
</dbReference>
<name>A0A3B5LG43_9TELE</name>
<dbReference type="AlphaFoldDB" id="A0A3B5LG43"/>
<feature type="domain" description="SRCR" evidence="10">
    <location>
        <begin position="196"/>
        <end position="296"/>
    </location>
</feature>
<evidence type="ECO:0000313" key="11">
    <source>
        <dbReference type="Ensembl" id="ENSXCOP00000006834.1"/>
    </source>
</evidence>
<evidence type="ECO:0000256" key="5">
    <source>
        <dbReference type="ARBA" id="ARBA00023180"/>
    </source>
</evidence>
<evidence type="ECO:0000256" key="2">
    <source>
        <dbReference type="ARBA" id="ARBA00022737"/>
    </source>
</evidence>
<keyword evidence="12" id="KW-1185">Reference proteome</keyword>
<evidence type="ECO:0000256" key="3">
    <source>
        <dbReference type="ARBA" id="ARBA00023157"/>
    </source>
</evidence>
<dbReference type="PROSITE" id="PS50287">
    <property type="entry name" value="SRCR_2"/>
    <property type="match status" value="4"/>
</dbReference>
<comment type="caution">
    <text evidence="9">Lacks conserved residue(s) required for the propagation of feature annotation.</text>
</comment>
<evidence type="ECO:0000259" key="10">
    <source>
        <dbReference type="PROSITE" id="PS50287"/>
    </source>
</evidence>
<feature type="disulfide bond" evidence="9">
    <location>
        <begin position="37"/>
        <end position="98"/>
    </location>
</feature>
<feature type="disulfide bond" evidence="9">
    <location>
        <begin position="221"/>
        <end position="285"/>
    </location>
</feature>
<dbReference type="Pfam" id="PF00530">
    <property type="entry name" value="SRCR"/>
    <property type="match status" value="4"/>
</dbReference>
<feature type="disulfide bond" evidence="9">
    <location>
        <begin position="265"/>
        <end position="275"/>
    </location>
</feature>
<evidence type="ECO:0000256" key="7">
    <source>
        <dbReference type="ARBA" id="ARBA00064153"/>
    </source>
</evidence>
<accession>A0A3B5LG43</accession>
<comment type="function">
    <text evidence="6">Binds to extracellular matrix proteins. Binds to pathogen-associated molecular patterns (PAMPs) present on the cell walls of Gram-positive and Gram-negative bacteria and fungi, behaving as a pattern recognition receptor (PRR). Induces bacterial and fungal aggregation and subsequent inhibition of PAMP-induced cytokine release. Does not possess intrinsic bactericidal activity. May play a role in the innate defense and homeostasis of certain epithelial surfaces.</text>
</comment>
<keyword evidence="1" id="KW-0732">Signal</keyword>
<feature type="disulfide bond" evidence="9">
    <location>
        <begin position="234"/>
        <end position="295"/>
    </location>
</feature>
<feature type="disulfide bond" evidence="9">
    <location>
        <begin position="368"/>
        <end position="378"/>
    </location>
</feature>
<organism evidence="11 12">
    <name type="scientific">Xiphophorus couchianus</name>
    <name type="common">Monterrey platyfish</name>
    <dbReference type="NCBI Taxonomy" id="32473"/>
    <lineage>
        <taxon>Eukaryota</taxon>
        <taxon>Metazoa</taxon>
        <taxon>Chordata</taxon>
        <taxon>Craniata</taxon>
        <taxon>Vertebrata</taxon>
        <taxon>Euteleostomi</taxon>
        <taxon>Actinopterygii</taxon>
        <taxon>Neopterygii</taxon>
        <taxon>Teleostei</taxon>
        <taxon>Neoteleostei</taxon>
        <taxon>Acanthomorphata</taxon>
        <taxon>Ovalentaria</taxon>
        <taxon>Atherinomorphae</taxon>
        <taxon>Cyprinodontiformes</taxon>
        <taxon>Poeciliidae</taxon>
        <taxon>Poeciliinae</taxon>
        <taxon>Xiphophorus</taxon>
    </lineage>
</organism>
<feature type="domain" description="SRCR" evidence="10">
    <location>
        <begin position="102"/>
        <end position="191"/>
    </location>
</feature>
<feature type="disulfide bond" evidence="9">
    <location>
        <begin position="24"/>
        <end position="88"/>
    </location>
</feature>
<keyword evidence="4" id="KW-0675">Receptor</keyword>
<keyword evidence="2" id="KW-0677">Repeat</keyword>
<protein>
    <recommendedName>
        <fullName evidence="8">Soluble scavenger receptor cysteine-rich domain-containing protein SSC5D</fullName>
    </recommendedName>
</protein>
<dbReference type="InterPro" id="IPR036772">
    <property type="entry name" value="SRCR-like_dom_sf"/>
</dbReference>
<feature type="disulfide bond" evidence="9">
    <location>
        <begin position="164"/>
        <end position="174"/>
    </location>
</feature>
<evidence type="ECO:0000313" key="12">
    <source>
        <dbReference type="Proteomes" id="UP000261380"/>
    </source>
</evidence>
<evidence type="ECO:0000256" key="1">
    <source>
        <dbReference type="ARBA" id="ARBA00022729"/>
    </source>
</evidence>
<dbReference type="InterPro" id="IPR001190">
    <property type="entry name" value="SRCR"/>
</dbReference>
<dbReference type="FunFam" id="3.10.250.10:FF:000007">
    <property type="entry name" value="Soluble scavenger receptor cysteine-rich domain-containing protein SSC5D"/>
    <property type="match status" value="2"/>
</dbReference>
<evidence type="ECO:0000256" key="4">
    <source>
        <dbReference type="ARBA" id="ARBA00023170"/>
    </source>
</evidence>
<feature type="domain" description="SRCR" evidence="10">
    <location>
        <begin position="1"/>
        <end position="99"/>
    </location>
</feature>
<dbReference type="GO" id="GO:0016020">
    <property type="term" value="C:membrane"/>
    <property type="evidence" value="ECO:0007669"/>
    <property type="project" value="InterPro"/>
</dbReference>
<proteinExistence type="predicted"/>
<reference evidence="11" key="2">
    <citation type="submission" date="2025-09" db="UniProtKB">
        <authorList>
            <consortium name="Ensembl"/>
        </authorList>
    </citation>
    <scope>IDENTIFICATION</scope>
</reference>
<reference evidence="11" key="1">
    <citation type="submission" date="2025-08" db="UniProtKB">
        <authorList>
            <consortium name="Ensembl"/>
        </authorList>
    </citation>
    <scope>IDENTIFICATION</scope>
</reference>
<dbReference type="FunFam" id="3.10.250.10:FF:000006">
    <property type="entry name" value="neurotrypsin isoform X2"/>
    <property type="match status" value="1"/>
</dbReference>
<dbReference type="SUPFAM" id="SSF56487">
    <property type="entry name" value="SRCR-like"/>
    <property type="match status" value="4"/>
</dbReference>
<comment type="subunit">
    <text evidence="7">Interacts with LGALS1 and laminin.</text>
</comment>
<feature type="disulfide bond" evidence="9">
    <location>
        <begin position="337"/>
        <end position="398"/>
    </location>
</feature>
<feature type="domain" description="SRCR" evidence="10">
    <location>
        <begin position="299"/>
        <end position="399"/>
    </location>
</feature>
<dbReference type="PANTHER" id="PTHR48071:SF18">
    <property type="entry name" value="DELETED IN MALIGNANT BRAIN TUMORS 1 PROTEIN-RELATED"/>
    <property type="match status" value="1"/>
</dbReference>
<evidence type="ECO:0000256" key="6">
    <source>
        <dbReference type="ARBA" id="ARBA00058074"/>
    </source>
</evidence>
<dbReference type="PANTHER" id="PTHR48071">
    <property type="entry name" value="SRCR DOMAIN-CONTAINING PROTEIN"/>
    <property type="match status" value="1"/>
</dbReference>
<sequence length="407" mass="44576">RLVGPSRCAGRVEIYHDDVWGTVCDDHWSIANAEVVCRELNCGIVMEAKKSAFFGEGTHEIWLDDVQCNGKETSITKCQHKPFGINNCGHSEDAGVVCSEHIRILNGTSRCNGRVELFQDGQWKRVCSKADVVCREISCGSPVVQAATQYFGEGQGLHGVKANCVGNETSISSCVMQDFRETCIDATISCMSNKPIRLINGTSRCSGRVEVYYEGQWGTVCDDKWGMQEAAVTCREMNCGNALAVKYKAFYGKGQDQVWLDDIDCTGDEKSLSNCPHRGFGEHDCDHHEDAGVVCSENVRLINGTDSCSGRVEVLHDGQWGTVCDDEWDIRDAQVVCRALDCGSAQTAKTAAYFGQGQGDIWLDDMNCIGNESSLLHCYRPPFGENNCGHGEDAGVICSGQPCHFEL</sequence>
<dbReference type="GeneTree" id="ENSGT00950000183145"/>
<dbReference type="Gene3D" id="3.10.250.10">
    <property type="entry name" value="SRCR-like domain"/>
    <property type="match status" value="4"/>
</dbReference>
<feature type="disulfide bond" evidence="9">
    <location>
        <begin position="324"/>
        <end position="388"/>
    </location>
</feature>
<dbReference type="Proteomes" id="UP000261380">
    <property type="component" value="Unplaced"/>
</dbReference>
<keyword evidence="3 9" id="KW-1015">Disulfide bond</keyword>
<evidence type="ECO:0000256" key="8">
    <source>
        <dbReference type="ARBA" id="ARBA00069168"/>
    </source>
</evidence>
<keyword evidence="5" id="KW-0325">Glycoprotein</keyword>
<dbReference type="Ensembl" id="ENSXCOT00000006918.1">
    <property type="protein sequence ID" value="ENSXCOP00000006834.1"/>
    <property type="gene ID" value="ENSXCOG00000005256.1"/>
</dbReference>
<feature type="disulfide bond" evidence="9">
    <location>
        <begin position="68"/>
        <end position="78"/>
    </location>
</feature>
<dbReference type="PRINTS" id="PR00258">
    <property type="entry name" value="SPERACTRCPTR"/>
</dbReference>
<evidence type="ECO:0000256" key="9">
    <source>
        <dbReference type="PROSITE-ProRule" id="PRU00196"/>
    </source>
</evidence>